<dbReference type="Proteomes" id="UP000245884">
    <property type="component" value="Unassembled WGS sequence"/>
</dbReference>
<dbReference type="RefSeq" id="XP_025359113.1">
    <property type="nucleotide sequence ID" value="XM_025504849.1"/>
</dbReference>
<dbReference type="AlphaFoldDB" id="A0A316UJI5"/>
<accession>A0A316UJI5</accession>
<evidence type="ECO:0000313" key="3">
    <source>
        <dbReference type="Proteomes" id="UP000245884"/>
    </source>
</evidence>
<dbReference type="EMBL" id="KZ819681">
    <property type="protein sequence ID" value="PWN24501.1"/>
    <property type="molecule type" value="Genomic_DNA"/>
</dbReference>
<proteinExistence type="predicted"/>
<reference evidence="2 3" key="1">
    <citation type="journal article" date="2018" name="Mol. Biol. Evol.">
        <title>Broad Genomic Sampling Reveals a Smut Pathogenic Ancestry of the Fungal Clade Ustilaginomycotina.</title>
        <authorList>
            <person name="Kijpornyongpan T."/>
            <person name="Mondo S.J."/>
            <person name="Barry K."/>
            <person name="Sandor L."/>
            <person name="Lee J."/>
            <person name="Lipzen A."/>
            <person name="Pangilinan J."/>
            <person name="LaButti K."/>
            <person name="Hainaut M."/>
            <person name="Henrissat B."/>
            <person name="Grigoriev I.V."/>
            <person name="Spatafora J.W."/>
            <person name="Aime M.C."/>
        </authorList>
    </citation>
    <scope>NUCLEOTIDE SEQUENCE [LARGE SCALE GENOMIC DNA]</scope>
    <source>
        <strain evidence="2 3">MCA 5214</strain>
    </source>
</reference>
<name>A0A316UJI5_9BASI</name>
<dbReference type="GeneID" id="37026672"/>
<organism evidence="2 3">
    <name type="scientific">Jaminaea rosea</name>
    <dbReference type="NCBI Taxonomy" id="1569628"/>
    <lineage>
        <taxon>Eukaryota</taxon>
        <taxon>Fungi</taxon>
        <taxon>Dikarya</taxon>
        <taxon>Basidiomycota</taxon>
        <taxon>Ustilaginomycotina</taxon>
        <taxon>Exobasidiomycetes</taxon>
        <taxon>Microstromatales</taxon>
        <taxon>Microstromatales incertae sedis</taxon>
        <taxon>Jaminaea</taxon>
    </lineage>
</organism>
<keyword evidence="3" id="KW-1185">Reference proteome</keyword>
<evidence type="ECO:0000256" key="1">
    <source>
        <dbReference type="SAM" id="MobiDB-lite"/>
    </source>
</evidence>
<evidence type="ECO:0000313" key="2">
    <source>
        <dbReference type="EMBL" id="PWN24501.1"/>
    </source>
</evidence>
<gene>
    <name evidence="2" type="ORF">BDZ90DRAFT_228912</name>
</gene>
<feature type="region of interest" description="Disordered" evidence="1">
    <location>
        <begin position="132"/>
        <end position="170"/>
    </location>
</feature>
<sequence>MLTISSPLTLASLSSTKKAMLSRIMRTLNFRWPPNIDKIETECRLRKVKWGCDDLKYIGTKAKQERTTFSAAAPRPYWVLDTMRRLWETKVRYEDICTCEPNQQVYVKYMGEEILDNVAQLIAWERRGGTYADEEAAEREQQPQKKNTSGQEKKQSGKKKKKGKTGSSSK</sequence>
<protein>
    <submittedName>
        <fullName evidence="2">Uncharacterized protein</fullName>
    </submittedName>
</protein>